<organism evidence="7 8">
    <name type="scientific">Thermopolyspora flexuosa</name>
    <dbReference type="NCBI Taxonomy" id="103836"/>
    <lineage>
        <taxon>Bacteria</taxon>
        <taxon>Bacillati</taxon>
        <taxon>Actinomycetota</taxon>
        <taxon>Actinomycetes</taxon>
        <taxon>Streptosporangiales</taxon>
        <taxon>Streptosporangiaceae</taxon>
        <taxon>Thermopolyspora</taxon>
    </lineage>
</organism>
<comment type="cofactor">
    <cofactor evidence="5 6">
        <name>Fe(2+)</name>
        <dbReference type="ChEBI" id="CHEBI:29033"/>
    </cofactor>
    <text evidence="5 6">Binds 1 Fe(2+) ion per subunit.</text>
</comment>
<evidence type="ECO:0000256" key="1">
    <source>
        <dbReference type="ARBA" id="ARBA00006787"/>
    </source>
</evidence>
<dbReference type="EMBL" id="VFPQ01000001">
    <property type="protein sequence ID" value="TQM75939.1"/>
    <property type="molecule type" value="Genomic_DNA"/>
</dbReference>
<dbReference type="AlphaFoldDB" id="A0A543IZE1"/>
<dbReference type="OrthoDB" id="6636843at2"/>
<dbReference type="PANTHER" id="PTHR10543:SF89">
    <property type="entry name" value="CAROTENOID 9,10(9',10')-CLEAVAGE DIOXYGENASE 1"/>
    <property type="match status" value="1"/>
</dbReference>
<evidence type="ECO:0000256" key="5">
    <source>
        <dbReference type="PIRSR" id="PIRSR604294-1"/>
    </source>
</evidence>
<dbReference type="EC" id="1.13.11.-" evidence="6"/>
<sequence>MSLTESRVGEHPAFRGGFTPVTEEITAFDLPVTGRIPAELNGRYLRNGPNPMNLDDPRLHLFAGDGMVHGVRLRDGRAEWYRNRWVRSARVAERLGEPWPGGPVHAGMDFAANTHVIGHAGRTLALVESGPRPYELGYELDTLGVCDFGGTLPGGYVAHPKLDPATGELHAIAYYWGRAHVQYVRIGRDGLVTRTVDIPIPDQPMVHDCALTERYVVVYDLPVTFDMELARQGADIPYSWTDGRPARVGLLPRDGGAADVRWFEIEPCWVFHTLNAYDDGDRVVIDLVVYPRLFDGGRLAGGLPALDRWTIDPAAGTVTVTRLDDRPQEFPRVDERRVGRPYRYGYAVVTGELTERLGDGYVDLNDLDDAAFGNALLKHDLRTGTVQARTLHRDAYAGEPVFVPAEGAAAEDDGYVLAFVNDPERGAADLLILSAQDFTGEPVAVVHLPARIPLGFHGSWIPDA</sequence>
<keyword evidence="2 5" id="KW-0479">Metal-binding</keyword>
<feature type="binding site" evidence="5">
    <location>
        <position position="457"/>
    </location>
    <ligand>
        <name>Fe cation</name>
        <dbReference type="ChEBI" id="CHEBI:24875"/>
        <note>catalytic</note>
    </ligand>
</feature>
<dbReference type="PANTHER" id="PTHR10543">
    <property type="entry name" value="BETA-CAROTENE DIOXYGENASE"/>
    <property type="match status" value="1"/>
</dbReference>
<evidence type="ECO:0000313" key="7">
    <source>
        <dbReference type="EMBL" id="TQM75939.1"/>
    </source>
</evidence>
<dbReference type="GO" id="GO:0010436">
    <property type="term" value="F:carotenoid dioxygenase activity"/>
    <property type="evidence" value="ECO:0007669"/>
    <property type="project" value="TreeGrafter"/>
</dbReference>
<evidence type="ECO:0000256" key="2">
    <source>
        <dbReference type="ARBA" id="ARBA00022723"/>
    </source>
</evidence>
<keyword evidence="3 6" id="KW-0560">Oxidoreductase</keyword>
<protein>
    <recommendedName>
        <fullName evidence="6">Dioxygenase</fullName>
        <ecNumber evidence="6">1.13.11.-</ecNumber>
    </recommendedName>
</protein>
<dbReference type="GO" id="GO:0016121">
    <property type="term" value="P:carotene catabolic process"/>
    <property type="evidence" value="ECO:0007669"/>
    <property type="project" value="TreeGrafter"/>
</dbReference>
<evidence type="ECO:0000256" key="3">
    <source>
        <dbReference type="ARBA" id="ARBA00023002"/>
    </source>
</evidence>
<evidence type="ECO:0000256" key="4">
    <source>
        <dbReference type="ARBA" id="ARBA00023004"/>
    </source>
</evidence>
<evidence type="ECO:0000313" key="8">
    <source>
        <dbReference type="Proteomes" id="UP000319213"/>
    </source>
</evidence>
<dbReference type="Pfam" id="PF03055">
    <property type="entry name" value="RPE65"/>
    <property type="match status" value="1"/>
</dbReference>
<evidence type="ECO:0000256" key="6">
    <source>
        <dbReference type="RuleBase" id="RU364048"/>
    </source>
</evidence>
<keyword evidence="6 7" id="KW-0223">Dioxygenase</keyword>
<keyword evidence="8" id="KW-1185">Reference proteome</keyword>
<dbReference type="Proteomes" id="UP000319213">
    <property type="component" value="Unassembled WGS sequence"/>
</dbReference>
<feature type="binding site" evidence="5">
    <location>
        <position position="159"/>
    </location>
    <ligand>
        <name>Fe cation</name>
        <dbReference type="ChEBI" id="CHEBI:24875"/>
        <note>catalytic</note>
    </ligand>
</feature>
<comment type="caution">
    <text evidence="7">The sequence shown here is derived from an EMBL/GenBank/DDBJ whole genome shotgun (WGS) entry which is preliminary data.</text>
</comment>
<dbReference type="GO" id="GO:0046872">
    <property type="term" value="F:metal ion binding"/>
    <property type="evidence" value="ECO:0007669"/>
    <property type="project" value="UniProtKB-KW"/>
</dbReference>
<dbReference type="RefSeq" id="WP_142259881.1">
    <property type="nucleotide sequence ID" value="NZ_BMPV01000001.1"/>
</dbReference>
<accession>A0A543IZE1</accession>
<proteinExistence type="inferred from homology"/>
<dbReference type="InterPro" id="IPR004294">
    <property type="entry name" value="Carotenoid_Oase"/>
</dbReference>
<feature type="binding site" evidence="5">
    <location>
        <position position="272"/>
    </location>
    <ligand>
        <name>Fe cation</name>
        <dbReference type="ChEBI" id="CHEBI:24875"/>
        <note>catalytic</note>
    </ligand>
</feature>
<comment type="similarity">
    <text evidence="1 6">Belongs to the carotenoid oxygenase family.</text>
</comment>
<gene>
    <name evidence="7" type="ORF">FHX40_2662</name>
</gene>
<feature type="binding site" evidence="5">
    <location>
        <position position="207"/>
    </location>
    <ligand>
        <name>Fe cation</name>
        <dbReference type="ChEBI" id="CHEBI:24875"/>
        <note>catalytic</note>
    </ligand>
</feature>
<name>A0A543IZE1_9ACTN</name>
<reference evidence="7 8" key="1">
    <citation type="submission" date="2019-06" db="EMBL/GenBank/DDBJ databases">
        <title>Sequencing the genomes of 1000 actinobacteria strains.</title>
        <authorList>
            <person name="Klenk H.-P."/>
        </authorList>
    </citation>
    <scope>NUCLEOTIDE SEQUENCE [LARGE SCALE GENOMIC DNA]</scope>
    <source>
        <strain evidence="7 8">DSM 43186</strain>
    </source>
</reference>
<keyword evidence="4 5" id="KW-0408">Iron</keyword>